<dbReference type="AlphaFoldDB" id="A0A1M5M5G9"/>
<evidence type="ECO:0000256" key="2">
    <source>
        <dbReference type="SAM" id="Phobius"/>
    </source>
</evidence>
<reference evidence="4 5" key="1">
    <citation type="submission" date="2016-11" db="EMBL/GenBank/DDBJ databases">
        <authorList>
            <person name="Jaros S."/>
            <person name="Januszkiewicz K."/>
            <person name="Wedrychowicz H."/>
        </authorList>
    </citation>
    <scope>NUCLEOTIDE SEQUENCE [LARGE SCALE GENOMIC DNA]</scope>
    <source>
        <strain evidence="4 5">DSM 45627</strain>
    </source>
</reference>
<dbReference type="InterPro" id="IPR027381">
    <property type="entry name" value="LytR/CpsA/Psr_C"/>
</dbReference>
<feature type="region of interest" description="Disordered" evidence="1">
    <location>
        <begin position="61"/>
        <end position="83"/>
    </location>
</feature>
<evidence type="ECO:0000259" key="3">
    <source>
        <dbReference type="Pfam" id="PF13399"/>
    </source>
</evidence>
<dbReference type="EMBL" id="FQVU01000003">
    <property type="protein sequence ID" value="SHG72505.1"/>
    <property type="molecule type" value="Genomic_DNA"/>
</dbReference>
<keyword evidence="2" id="KW-0812">Transmembrane</keyword>
<evidence type="ECO:0000313" key="5">
    <source>
        <dbReference type="Proteomes" id="UP000186132"/>
    </source>
</evidence>
<name>A0A1M5M5G9_9ACTN</name>
<dbReference type="Pfam" id="PF13399">
    <property type="entry name" value="LytR_C"/>
    <property type="match status" value="1"/>
</dbReference>
<dbReference type="RefSeq" id="WP_073390753.1">
    <property type="nucleotide sequence ID" value="NZ_FQVU01000003.1"/>
</dbReference>
<dbReference type="STRING" id="1206085.SAMN05443575_2634"/>
<dbReference type="Proteomes" id="UP000186132">
    <property type="component" value="Unassembled WGS sequence"/>
</dbReference>
<feature type="region of interest" description="Disordered" evidence="1">
    <location>
        <begin position="194"/>
        <end position="219"/>
    </location>
</feature>
<feature type="compositionally biased region" description="Low complexity" evidence="1">
    <location>
        <begin position="65"/>
        <end position="80"/>
    </location>
</feature>
<protein>
    <submittedName>
        <fullName evidence="4">LytR cell envelope-related transcriptional attenuator</fullName>
    </submittedName>
</protein>
<dbReference type="OrthoDB" id="4864198at2"/>
<evidence type="ECO:0000256" key="1">
    <source>
        <dbReference type="SAM" id="MobiDB-lite"/>
    </source>
</evidence>
<keyword evidence="2" id="KW-0472">Membrane</keyword>
<proteinExistence type="predicted"/>
<keyword evidence="2" id="KW-1133">Transmembrane helix</keyword>
<dbReference type="Gene3D" id="3.30.70.2390">
    <property type="match status" value="1"/>
</dbReference>
<gene>
    <name evidence="4" type="ORF">SAMN05443575_2634</name>
</gene>
<feature type="compositionally biased region" description="Basic and acidic residues" evidence="1">
    <location>
        <begin position="1"/>
        <end position="10"/>
    </location>
</feature>
<evidence type="ECO:0000313" key="4">
    <source>
        <dbReference type="EMBL" id="SHG72505.1"/>
    </source>
</evidence>
<sequence length="219" mass="22007">MASRSSDEPTTRAAASGARGGAGGNGGGVVRRPLPALVALAALLLLTGIVWWRVVNRDDSAGADASSCPSPTATASASSSGRVTLPAPDTITLQVLNSTTRSGLAAKVRRTLQGVGFQVPDKAGNDRNGTKNKATAQIRFGPSGKRAATLVRYYFPGATLVGTSSKSATVVVAVGPKYRKVASSRAVAAALRSDDVAVAPRSTPPATTSPSATSSSVSC</sequence>
<feature type="domain" description="LytR/CpsA/Psr regulator C-terminal" evidence="3">
    <location>
        <begin position="91"/>
        <end position="178"/>
    </location>
</feature>
<feature type="region of interest" description="Disordered" evidence="1">
    <location>
        <begin position="1"/>
        <end position="26"/>
    </location>
</feature>
<keyword evidence="5" id="KW-1185">Reference proteome</keyword>
<feature type="transmembrane region" description="Helical" evidence="2">
    <location>
        <begin position="34"/>
        <end position="52"/>
    </location>
</feature>
<accession>A0A1M5M5G9</accession>
<organism evidence="4 5">
    <name type="scientific">Jatrophihabitans endophyticus</name>
    <dbReference type="NCBI Taxonomy" id="1206085"/>
    <lineage>
        <taxon>Bacteria</taxon>
        <taxon>Bacillati</taxon>
        <taxon>Actinomycetota</taxon>
        <taxon>Actinomycetes</taxon>
        <taxon>Jatrophihabitantales</taxon>
        <taxon>Jatrophihabitantaceae</taxon>
        <taxon>Jatrophihabitans</taxon>
    </lineage>
</organism>